<dbReference type="Pfam" id="PF16015">
    <property type="entry name" value="Promethin"/>
    <property type="match status" value="1"/>
</dbReference>
<keyword evidence="1" id="KW-0472">Membrane</keyword>
<dbReference type="VEuPathDB" id="FungiDB:SPPG_00587"/>
<dbReference type="EMBL" id="KQ257450">
    <property type="protein sequence ID" value="KND04890.1"/>
    <property type="molecule type" value="Genomic_DNA"/>
</dbReference>
<keyword evidence="1" id="KW-0812">Transmembrane</keyword>
<dbReference type="InParanoid" id="A0A0L0HVF7"/>
<protein>
    <submittedName>
        <fullName evidence="2">Uncharacterized protein</fullName>
    </submittedName>
</protein>
<name>A0A0L0HVF7_SPIPD</name>
<sequence length="185" mass="19945">MATTTLKSTSSHGLAAPSLAQAQLLQTLRTTTQTLTTQLTTLAQDTTLVLNHYMQVHPPLKTFVTTAGVLSAVPVAVFLGWIVVSCVGTFVVALLSTILLESTLVSVGFFILLPIEACILFVAGAAAAVRYGGGRWGDAVERVVRRIWILTGEVYRLLGDRLEAVGKVEMPKMERRSIVTCDDEE</sequence>
<evidence type="ECO:0000313" key="3">
    <source>
        <dbReference type="Proteomes" id="UP000053201"/>
    </source>
</evidence>
<dbReference type="RefSeq" id="XP_016612929.1">
    <property type="nucleotide sequence ID" value="XM_016748917.1"/>
</dbReference>
<feature type="transmembrane region" description="Helical" evidence="1">
    <location>
        <begin position="107"/>
        <end position="129"/>
    </location>
</feature>
<keyword evidence="3" id="KW-1185">Reference proteome</keyword>
<keyword evidence="1" id="KW-1133">Transmembrane helix</keyword>
<evidence type="ECO:0000256" key="1">
    <source>
        <dbReference type="SAM" id="Phobius"/>
    </source>
</evidence>
<organism evidence="2 3">
    <name type="scientific">Spizellomyces punctatus (strain DAOM BR117)</name>
    <dbReference type="NCBI Taxonomy" id="645134"/>
    <lineage>
        <taxon>Eukaryota</taxon>
        <taxon>Fungi</taxon>
        <taxon>Fungi incertae sedis</taxon>
        <taxon>Chytridiomycota</taxon>
        <taxon>Chytridiomycota incertae sedis</taxon>
        <taxon>Chytridiomycetes</taxon>
        <taxon>Spizellomycetales</taxon>
        <taxon>Spizellomycetaceae</taxon>
        <taxon>Spizellomyces</taxon>
    </lineage>
</organism>
<dbReference type="GeneID" id="27684307"/>
<feature type="transmembrane region" description="Helical" evidence="1">
    <location>
        <begin position="62"/>
        <end position="95"/>
    </location>
</feature>
<dbReference type="Proteomes" id="UP000053201">
    <property type="component" value="Unassembled WGS sequence"/>
</dbReference>
<accession>A0A0L0HVF7</accession>
<gene>
    <name evidence="2" type="ORF">SPPG_00587</name>
</gene>
<reference evidence="2 3" key="1">
    <citation type="submission" date="2009-08" db="EMBL/GenBank/DDBJ databases">
        <title>The Genome Sequence of Spizellomyces punctatus strain DAOM BR117.</title>
        <authorList>
            <consortium name="The Broad Institute Genome Sequencing Platform"/>
            <person name="Russ C."/>
            <person name="Cuomo C."/>
            <person name="Shea T."/>
            <person name="Young S.K."/>
            <person name="Zeng Q."/>
            <person name="Koehrsen M."/>
            <person name="Haas B."/>
            <person name="Borodovsky M."/>
            <person name="Guigo R."/>
            <person name="Alvarado L."/>
            <person name="Berlin A."/>
            <person name="Bochicchio J."/>
            <person name="Borenstein D."/>
            <person name="Chapman S."/>
            <person name="Chen Z."/>
            <person name="Engels R."/>
            <person name="Freedman E."/>
            <person name="Gellesch M."/>
            <person name="Goldberg J."/>
            <person name="Griggs A."/>
            <person name="Gujja S."/>
            <person name="Heiman D."/>
            <person name="Hepburn T."/>
            <person name="Howarth C."/>
            <person name="Jen D."/>
            <person name="Larson L."/>
            <person name="Lewis B."/>
            <person name="Mehta T."/>
            <person name="Park D."/>
            <person name="Pearson M."/>
            <person name="Roberts A."/>
            <person name="Saif S."/>
            <person name="Shenoy N."/>
            <person name="Sisk P."/>
            <person name="Stolte C."/>
            <person name="Sykes S."/>
            <person name="Thomson T."/>
            <person name="Walk T."/>
            <person name="White J."/>
            <person name="Yandava C."/>
            <person name="Burger G."/>
            <person name="Gray M.W."/>
            <person name="Holland P.W.H."/>
            <person name="King N."/>
            <person name="Lang F.B.F."/>
            <person name="Roger A.J."/>
            <person name="Ruiz-Trillo I."/>
            <person name="Lander E."/>
            <person name="Nusbaum C."/>
        </authorList>
    </citation>
    <scope>NUCLEOTIDE SEQUENCE [LARGE SCALE GENOMIC DNA]</scope>
    <source>
        <strain evidence="2 3">DAOM BR117</strain>
    </source>
</reference>
<dbReference type="OrthoDB" id="10362645at2759"/>
<dbReference type="AlphaFoldDB" id="A0A0L0HVF7"/>
<evidence type="ECO:0000313" key="2">
    <source>
        <dbReference type="EMBL" id="KND04890.1"/>
    </source>
</evidence>
<proteinExistence type="predicted"/>